<dbReference type="PROSITE" id="PS50835">
    <property type="entry name" value="IG_LIKE"/>
    <property type="match status" value="1"/>
</dbReference>
<dbReference type="Gene3D" id="3.40.50.300">
    <property type="entry name" value="P-loop containing nucleotide triphosphate hydrolases"/>
    <property type="match status" value="1"/>
</dbReference>
<dbReference type="InterPro" id="IPR027417">
    <property type="entry name" value="P-loop_NTPase"/>
</dbReference>
<protein>
    <recommendedName>
        <fullName evidence="1">Ig-like domain-containing protein</fullName>
    </recommendedName>
</protein>
<dbReference type="Pfam" id="PF05729">
    <property type="entry name" value="NACHT"/>
    <property type="match status" value="1"/>
</dbReference>
<dbReference type="PANTHER" id="PTHR46312:SF2">
    <property type="entry name" value="NUCLEOTIDE-BINDING OLIGOMERIZATION DOMAIN-CONTAINING PROTEIN 2-LIKE"/>
    <property type="match status" value="1"/>
</dbReference>
<dbReference type="OrthoDB" id="120976at2759"/>
<reference evidence="2 3" key="1">
    <citation type="journal article" date="2017" name="PLoS Biol.">
        <title>The sea cucumber genome provides insights into morphological evolution and visceral regeneration.</title>
        <authorList>
            <person name="Zhang X."/>
            <person name="Sun L."/>
            <person name="Yuan J."/>
            <person name="Sun Y."/>
            <person name="Gao Y."/>
            <person name="Zhang L."/>
            <person name="Li S."/>
            <person name="Dai H."/>
            <person name="Hamel J.F."/>
            <person name="Liu C."/>
            <person name="Yu Y."/>
            <person name="Liu S."/>
            <person name="Lin W."/>
            <person name="Guo K."/>
            <person name="Jin S."/>
            <person name="Xu P."/>
            <person name="Storey K.B."/>
            <person name="Huan P."/>
            <person name="Zhang T."/>
            <person name="Zhou Y."/>
            <person name="Zhang J."/>
            <person name="Lin C."/>
            <person name="Li X."/>
            <person name="Xing L."/>
            <person name="Huo D."/>
            <person name="Sun M."/>
            <person name="Wang L."/>
            <person name="Mercier A."/>
            <person name="Li F."/>
            <person name="Yang H."/>
            <person name="Xiang J."/>
        </authorList>
    </citation>
    <scope>NUCLEOTIDE SEQUENCE [LARGE SCALE GENOMIC DNA]</scope>
    <source>
        <strain evidence="2">Shaxun</strain>
        <tissue evidence="2">Muscle</tissue>
    </source>
</reference>
<dbReference type="EMBL" id="MRZV01001153">
    <property type="protein sequence ID" value="PIK40188.1"/>
    <property type="molecule type" value="Genomic_DNA"/>
</dbReference>
<dbReference type="Pfam" id="PF07686">
    <property type="entry name" value="V-set"/>
    <property type="match status" value="1"/>
</dbReference>
<dbReference type="SMART" id="SM00409">
    <property type="entry name" value="IG"/>
    <property type="match status" value="2"/>
</dbReference>
<keyword evidence="3" id="KW-1185">Reference proteome</keyword>
<evidence type="ECO:0000259" key="1">
    <source>
        <dbReference type="PROSITE" id="PS50835"/>
    </source>
</evidence>
<dbReference type="SUPFAM" id="SSF52540">
    <property type="entry name" value="P-loop containing nucleoside triphosphate hydrolases"/>
    <property type="match status" value="1"/>
</dbReference>
<dbReference type="InterPro" id="IPR007110">
    <property type="entry name" value="Ig-like_dom"/>
</dbReference>
<accession>A0A2G8JWS2</accession>
<proteinExistence type="predicted"/>
<dbReference type="InterPro" id="IPR007111">
    <property type="entry name" value="NACHT_NTPase"/>
</dbReference>
<sequence>MSALCGVSNVEGERSIFPCNSPQYLELGRPGTINCDFGDDFLGVYWYNSTTLLDSDQIIYYSDYNKDGTGYLSGEFDILPNGTLIINNVSLHHEHVFTVVMFRTKVETTVPIYVMVIVTVKPSQRFPKIDQCGEERVCLREIDHPVMLYCYVNDSRPAVNLTFATRTAYDDHRLTSMSMFQQRKYLHTATVAVHLSMKTIVKFYVCKADEPPTLMENNHSAILLQSRGGADVAKPVNMFVEKGDTVHLNCSFSPMLYVIWIRRESEEVAHNIAYRIMWKDYQINHTNARYSLDDENSLMIHHVTVQDESVYGCVTGDGIQEEVKAFNITVSVKPSPEQVTVDGCIENRNCLLLVERTGILTCRLHNIRPIVSMQCRFVDNLSQNKFQKGKLTNKTSPDDSSYDVAYSSEYYIDHESSDKVTVECFVERNITLQLKWPDLATELNLRVLKGTKKNDGPGDKDEEELLTDLVNLAAKQATLKNELKKRYIEVCQTMKPLPNSKRSYCIDELYIDGVLKVMSQNARGEVKWLELSSYHSVVGDKSAKYDRVIIQGDSGFGKTLLCRKMAYDWCTENQSSPFGKVDILIYLQVRILAESSLSEAIKHHLLPSDTTLRNEDIKGLLSSASSIIVLDGYNRVPASWRYESSELNLILMNEAFQNSQVILTTLPNCLPQSYASITKKIKLVGFSDTIRDDYIRERVARNEPKAQQEIKSFFNSNPEIHKFCHVPLLFVFLSNLRYQGAISTTNDLTKVTEIVQFIILALKNQEEADDRSGQTSRDTTVIDSKLAFEAFDVLINPETGFRFNMENLKRKIGDTLYENYIGMGLLIEEHVFHSRCSPRRYQNVNKHKTEVKFYHSILLEWYAAQELSRVAERVKKRQLWTILDKVNPLNHQYVFRFACGQNQKAALKIVNYLQEKGDDYRKFAQVCIVEQKGGFDKVRKTVQKLCSKPVIIEDDDGELHQRSVVQLLEIASKNKIRIEVLWLRDLSVSFSRAHRVLQFGSEIQLPTLETLQQLSIALSTQLTDVEFAGILGYVSLCKQLKILRLRGCLLPIETHCEALSVLKENRVSVEWLLPLSGMSRYRLNLQTGYWEDDGKPLTDDNYGSIVSILLLLQMFTTVQGRRNRGWGGRQPPQ</sequence>
<dbReference type="PANTHER" id="PTHR46312">
    <property type="entry name" value="NACHT DOMAIN-CONTAINING PROTEIN"/>
    <property type="match status" value="1"/>
</dbReference>
<dbReference type="STRING" id="307972.A0A2G8JWS2"/>
<evidence type="ECO:0000313" key="2">
    <source>
        <dbReference type="EMBL" id="PIK40188.1"/>
    </source>
</evidence>
<dbReference type="InterPro" id="IPR013106">
    <property type="entry name" value="Ig_V-set"/>
</dbReference>
<organism evidence="2 3">
    <name type="scientific">Stichopus japonicus</name>
    <name type="common">Sea cucumber</name>
    <dbReference type="NCBI Taxonomy" id="307972"/>
    <lineage>
        <taxon>Eukaryota</taxon>
        <taxon>Metazoa</taxon>
        <taxon>Echinodermata</taxon>
        <taxon>Eleutherozoa</taxon>
        <taxon>Echinozoa</taxon>
        <taxon>Holothuroidea</taxon>
        <taxon>Aspidochirotacea</taxon>
        <taxon>Aspidochirotida</taxon>
        <taxon>Stichopodidae</taxon>
        <taxon>Apostichopus</taxon>
    </lineage>
</organism>
<dbReference type="InterPro" id="IPR003599">
    <property type="entry name" value="Ig_sub"/>
</dbReference>
<comment type="caution">
    <text evidence="2">The sequence shown here is derived from an EMBL/GenBank/DDBJ whole genome shotgun (WGS) entry which is preliminary data.</text>
</comment>
<gene>
    <name evidence="2" type="ORF">BSL78_22965</name>
</gene>
<dbReference type="AlphaFoldDB" id="A0A2G8JWS2"/>
<name>A0A2G8JWS2_STIJA</name>
<feature type="domain" description="Ig-like" evidence="1">
    <location>
        <begin position="212"/>
        <end position="331"/>
    </location>
</feature>
<dbReference type="InterPro" id="IPR036179">
    <property type="entry name" value="Ig-like_dom_sf"/>
</dbReference>
<dbReference type="Gene3D" id="2.60.40.10">
    <property type="entry name" value="Immunoglobulins"/>
    <property type="match status" value="2"/>
</dbReference>
<dbReference type="SUPFAM" id="SSF48726">
    <property type="entry name" value="Immunoglobulin"/>
    <property type="match status" value="2"/>
</dbReference>
<dbReference type="Proteomes" id="UP000230750">
    <property type="component" value="Unassembled WGS sequence"/>
</dbReference>
<evidence type="ECO:0000313" key="3">
    <source>
        <dbReference type="Proteomes" id="UP000230750"/>
    </source>
</evidence>
<dbReference type="InterPro" id="IPR013783">
    <property type="entry name" value="Ig-like_fold"/>
</dbReference>